<dbReference type="RefSeq" id="XP_031943363.1">
    <property type="nucleotide sequence ID" value="XM_032091136.1"/>
</dbReference>
<dbReference type="Proteomes" id="UP000325579">
    <property type="component" value="Unassembled WGS sequence"/>
</dbReference>
<accession>A0A5N7DI85</accession>
<dbReference type="EMBL" id="ML736756">
    <property type="protein sequence ID" value="KAE8406044.1"/>
    <property type="molecule type" value="Genomic_DNA"/>
</dbReference>
<gene>
    <name evidence="1" type="ORF">BDV37DRAFT_73304</name>
</gene>
<reference evidence="1 2" key="1">
    <citation type="submission" date="2019-04" db="EMBL/GenBank/DDBJ databases">
        <authorList>
            <consortium name="DOE Joint Genome Institute"/>
            <person name="Mondo S."/>
            <person name="Kjaerbolling I."/>
            <person name="Vesth T."/>
            <person name="Frisvad J.C."/>
            <person name="Nybo J.L."/>
            <person name="Theobald S."/>
            <person name="Kildgaard S."/>
            <person name="Isbrandt T."/>
            <person name="Kuo A."/>
            <person name="Sato A."/>
            <person name="Lyhne E.K."/>
            <person name="Kogle M.E."/>
            <person name="Wiebenga A."/>
            <person name="Kun R.S."/>
            <person name="Lubbers R.J."/>
            <person name="Makela M.R."/>
            <person name="Barry K."/>
            <person name="Chovatia M."/>
            <person name="Clum A."/>
            <person name="Daum C."/>
            <person name="Haridas S."/>
            <person name="He G."/>
            <person name="LaButti K."/>
            <person name="Lipzen A."/>
            <person name="Riley R."/>
            <person name="Salamov A."/>
            <person name="Simmons B.A."/>
            <person name="Magnuson J.K."/>
            <person name="Henrissat B."/>
            <person name="Mortensen U.H."/>
            <person name="Larsen T.O."/>
            <person name="Devries R.P."/>
            <person name="Grigoriev I.V."/>
            <person name="Machida M."/>
            <person name="Baker S.E."/>
            <person name="Andersen M.R."/>
            <person name="Cantor M.N."/>
            <person name="Hua S.X."/>
        </authorList>
    </citation>
    <scope>NUCLEOTIDE SEQUENCE [LARGE SCALE GENOMIC DNA]</scope>
    <source>
        <strain evidence="1 2">CBS 119388</strain>
    </source>
</reference>
<dbReference type="GeneID" id="43675827"/>
<protein>
    <submittedName>
        <fullName evidence="1">Uncharacterized protein</fullName>
    </submittedName>
</protein>
<evidence type="ECO:0000313" key="2">
    <source>
        <dbReference type="Proteomes" id="UP000325579"/>
    </source>
</evidence>
<sequence>MSDSVPYFSLSYGMFWFSSPRTACCQPPFAFSHLPRPYASFAPCSLVMSYISVFYHMWHSKDQICTSAYLPTISNISLYLTRNLCDP</sequence>
<proteinExistence type="predicted"/>
<evidence type="ECO:0000313" key="1">
    <source>
        <dbReference type="EMBL" id="KAE8406044.1"/>
    </source>
</evidence>
<name>A0A5N7DI85_9EURO</name>
<keyword evidence="2" id="KW-1185">Reference proteome</keyword>
<dbReference type="AlphaFoldDB" id="A0A5N7DI85"/>
<organism evidence="1 2">
    <name type="scientific">Aspergillus pseudonomiae</name>
    <dbReference type="NCBI Taxonomy" id="1506151"/>
    <lineage>
        <taxon>Eukaryota</taxon>
        <taxon>Fungi</taxon>
        <taxon>Dikarya</taxon>
        <taxon>Ascomycota</taxon>
        <taxon>Pezizomycotina</taxon>
        <taxon>Eurotiomycetes</taxon>
        <taxon>Eurotiomycetidae</taxon>
        <taxon>Eurotiales</taxon>
        <taxon>Aspergillaceae</taxon>
        <taxon>Aspergillus</taxon>
        <taxon>Aspergillus subgen. Circumdati</taxon>
    </lineage>
</organism>